<dbReference type="Pfam" id="PF13646">
    <property type="entry name" value="HEAT_2"/>
    <property type="match status" value="2"/>
</dbReference>
<evidence type="ECO:0000313" key="2">
    <source>
        <dbReference type="EMBL" id="GAA2401423.1"/>
    </source>
</evidence>
<dbReference type="Gene3D" id="1.25.10.10">
    <property type="entry name" value="Leucine-rich Repeat Variant"/>
    <property type="match status" value="2"/>
</dbReference>
<proteinExistence type="predicted"/>
<dbReference type="InterPro" id="IPR011989">
    <property type="entry name" value="ARM-like"/>
</dbReference>
<comment type="caution">
    <text evidence="2">The sequence shown here is derived from an EMBL/GenBank/DDBJ whole genome shotgun (WGS) entry which is preliminary data.</text>
</comment>
<evidence type="ECO:0000256" key="1">
    <source>
        <dbReference type="SAM" id="MobiDB-lite"/>
    </source>
</evidence>
<evidence type="ECO:0008006" key="4">
    <source>
        <dbReference type="Google" id="ProtNLM"/>
    </source>
</evidence>
<dbReference type="EMBL" id="BAAARW010000002">
    <property type="protein sequence ID" value="GAA2401423.1"/>
    <property type="molecule type" value="Genomic_DNA"/>
</dbReference>
<dbReference type="InterPro" id="IPR016024">
    <property type="entry name" value="ARM-type_fold"/>
</dbReference>
<reference evidence="3" key="1">
    <citation type="journal article" date="2019" name="Int. J. Syst. Evol. Microbiol.">
        <title>The Global Catalogue of Microorganisms (GCM) 10K type strain sequencing project: providing services to taxonomists for standard genome sequencing and annotation.</title>
        <authorList>
            <consortium name="The Broad Institute Genomics Platform"/>
            <consortium name="The Broad Institute Genome Sequencing Center for Infectious Disease"/>
            <person name="Wu L."/>
            <person name="Ma J."/>
        </authorList>
    </citation>
    <scope>NUCLEOTIDE SEQUENCE [LARGE SCALE GENOMIC DNA]</scope>
    <source>
        <strain evidence="3">JCM 3325</strain>
    </source>
</reference>
<evidence type="ECO:0000313" key="3">
    <source>
        <dbReference type="Proteomes" id="UP001501231"/>
    </source>
</evidence>
<keyword evidence="3" id="KW-1185">Reference proteome</keyword>
<dbReference type="Proteomes" id="UP001501231">
    <property type="component" value="Unassembled WGS sequence"/>
</dbReference>
<dbReference type="RefSeq" id="WP_344586768.1">
    <property type="nucleotide sequence ID" value="NZ_BAAARW010000002.1"/>
</dbReference>
<dbReference type="SUPFAM" id="SSF48371">
    <property type="entry name" value="ARM repeat"/>
    <property type="match status" value="1"/>
</dbReference>
<feature type="region of interest" description="Disordered" evidence="1">
    <location>
        <begin position="1057"/>
        <end position="1081"/>
    </location>
</feature>
<name>A0ABP5VF36_9ACTN</name>
<accession>A0ABP5VF36</accession>
<protein>
    <recommendedName>
        <fullName evidence="4">HEAT repeat domain-containing protein</fullName>
    </recommendedName>
</protein>
<sequence length="1461" mass="156571">MAATLGELVRLVERLESGDGGAEAAAYAARLPREPLSDAAPEEALALARLHLLLRRHLRDRPWPRWREAVLPEPVRIAWLRAEIAERPETVAREPADEPLYQAVHGLRATDVDEPERLARVLLDGHDPALLAEALRITREAVRAALLAPSRARPILLETAARDGAAPAASSARKAALHELAEPWAALEPLPGARLRRILDTAPDPDVAAAAIEVAARHRHRDLLLDVATDARRPPGLRRRSLELAGGTADREDVPVLVGIAAQDPLLLAGPAVRCLLGMHRRALFPSGADVPSIVGLVLADHSVPAHEPATLLFTCRNETLRELAGAPPGDASWPRRLELLVALAEQGTGDLPIGETIAGLLPAAPDPEPFLEAIRTLRHAPAERAVLAVLPRSPDAALRALEAVGGSDTAAALRTGLGLDGTAIAPHLRPVRHRALALLWHLTDDAGERSALLARLDPRDLPRGIRSDLGWSDARELELLRAGLDPDEPVEALCLLARNGDAGTLPAIADLLLRVVSDLAASRAPDDAAVQNVEPRVPDKVPAAIRDLGGRLHTRGKIRPHCLLDATGPTEAGEALVATMALDLLDEAGLTAPERSILLELLQHVPSYGGIRARVHRLLRDRDRHVRKHAIALLARDAGGADARALSAGLIALTAARDEQTVRQAVLALGHARANWAAPTLAACLRHPNMNVKKAAATALADAGSQEAVPEMLSWLGGHDNPGLAEALARALRAVLGDGYAATLVAAADSAGDERTRILLMRGLECVLSRRAVDALAVQGSAAGRTLAERRVPPRGRAADSDVEALETRGWDDGTARRLVLRDDLAAERLASLRPFLDRWLEMAAAGTDRAPVLRFILRLCPPPWSGQELESFARSATTLVTGLDGVGDAHREGLLAVIEEAAARLTAADAQEVAARLRALPPEAAGGRSLLTLLRRCGAVPTRADLESALTAARKGPNPWLAEEAVLREAFVPGHRDAPSEPAVHEWREDLEAAARTPGALQRFRDADAGGHPVGSRDRLAALAAVYPTAGETVRGPLLEWMLRLQPIGAPAWTLGEDARRGAPPARLPGSDDLDQPRSGAQRERLLAMLDDPARERRHAAARALLGWPEPEIGRAVLRAYLHGRIDPPAIPAQARDLAPALTSMSEAELNEPATDTARERIALVAAHLRPTALARLLPLLLCWRENGAPATRAAVARALHRADPDLLSDLLSERLDAGEWGVLGLITGRPLLRTPALARARERLIAEGRDDLAERLLLVDGPLRDPDAAREDAAALAALRTRRPPAEHGAGPSRESLFDLARTGTTEQARRALTLLAERHDERPPGHRDPGFEELLAEAIGRPEARLRLHAHRISRKVLDRSSYLEQTSRLLEDPRPDIVRSAIRSVSHAAWKPAIPALVGLLSHARPAVRRAAADGLALYGEPAARALRHAAGRARPDRRGLYTDVLDRIAAAPSPE</sequence>
<gene>
    <name evidence="2" type="ORF">GCM10010191_05870</name>
</gene>
<organism evidence="2 3">
    <name type="scientific">Actinomadura vinacea</name>
    <dbReference type="NCBI Taxonomy" id="115336"/>
    <lineage>
        <taxon>Bacteria</taxon>
        <taxon>Bacillati</taxon>
        <taxon>Actinomycetota</taxon>
        <taxon>Actinomycetes</taxon>
        <taxon>Streptosporangiales</taxon>
        <taxon>Thermomonosporaceae</taxon>
        <taxon>Actinomadura</taxon>
    </lineage>
</organism>